<name>H2YTN6_CIOSA</name>
<keyword evidence="4" id="KW-1185">Reference proteome</keyword>
<dbReference type="GO" id="GO:0003677">
    <property type="term" value="F:DNA binding"/>
    <property type="evidence" value="ECO:0007669"/>
    <property type="project" value="TreeGrafter"/>
</dbReference>
<reference evidence="3" key="3">
    <citation type="submission" date="2025-09" db="UniProtKB">
        <authorList>
            <consortium name="Ensembl"/>
        </authorList>
    </citation>
    <scope>IDENTIFICATION</scope>
</reference>
<reference evidence="3" key="2">
    <citation type="submission" date="2025-08" db="UniProtKB">
        <authorList>
            <consortium name="Ensembl"/>
        </authorList>
    </citation>
    <scope>IDENTIFICATION</scope>
</reference>
<dbReference type="Gene3D" id="3.60.10.10">
    <property type="entry name" value="Endonuclease/exonuclease/phosphatase"/>
    <property type="match status" value="1"/>
</dbReference>
<dbReference type="HOGENOM" id="CLU_043335_2_1_1"/>
<dbReference type="SUPFAM" id="SSF56219">
    <property type="entry name" value="DNase I-like"/>
    <property type="match status" value="1"/>
</dbReference>
<dbReference type="GeneTree" id="ENSGT00950000182846"/>
<dbReference type="SMART" id="SM00476">
    <property type="entry name" value="DNaseIc"/>
    <property type="match status" value="1"/>
</dbReference>
<dbReference type="PANTHER" id="PTHR11371">
    <property type="entry name" value="DEOXYRIBONUCLEASE"/>
    <property type="match status" value="1"/>
</dbReference>
<dbReference type="PANTHER" id="PTHR11371:SF33">
    <property type="entry name" value="ENDONUCLEASE_EXONUCLEASE_PHOSPHATASE DOMAIN-CONTAINING PROTEIN"/>
    <property type="match status" value="1"/>
</dbReference>
<keyword evidence="1" id="KW-0540">Nuclease</keyword>
<dbReference type="GO" id="GO:0005634">
    <property type="term" value="C:nucleus"/>
    <property type="evidence" value="ECO:0007669"/>
    <property type="project" value="TreeGrafter"/>
</dbReference>
<evidence type="ECO:0008006" key="5">
    <source>
        <dbReference type="Google" id="ProtNLM"/>
    </source>
</evidence>
<evidence type="ECO:0000313" key="4">
    <source>
        <dbReference type="Proteomes" id="UP000007875"/>
    </source>
</evidence>
<dbReference type="Proteomes" id="UP000007875">
    <property type="component" value="Unassembled WGS sequence"/>
</dbReference>
<evidence type="ECO:0000313" key="3">
    <source>
        <dbReference type="Ensembl" id="ENSCSAVP00000008696.1"/>
    </source>
</evidence>
<evidence type="ECO:0000256" key="1">
    <source>
        <dbReference type="ARBA" id="ARBA00022722"/>
    </source>
</evidence>
<dbReference type="PRINTS" id="PR00130">
    <property type="entry name" value="DNASEI"/>
</dbReference>
<protein>
    <recommendedName>
        <fullName evidence="5">Endonuclease/exonuclease/phosphatase domain-containing protein</fullName>
    </recommendedName>
</protein>
<evidence type="ECO:0000256" key="2">
    <source>
        <dbReference type="ARBA" id="ARBA00022801"/>
    </source>
</evidence>
<sequence length="259" mass="30417">MDRTESDEGLLVGSFNIQNFGRSDEKDDASQIVSKILARYDFILVKEVSHSEKFSIQWLVGFLNDQFGDVYDYRIGSTCFRYIKEKYGFVYRKDKIGLSNMSLYEEQLHRYQRQPLVVRLNRKDKRGKQKGFTFIAMHTKPQDPVKEIRDMTDVYKDSMWHCDSECLIVCNLDTDCNPVRKSKWDDAIRKSDTFNGLPSVEDNTTVETGHTYERIMVAGDELLKNACNPRIFRFDQHFNIDSEQAKRVSDQYPIELRIE</sequence>
<dbReference type="GO" id="GO:0006308">
    <property type="term" value="P:DNA catabolic process"/>
    <property type="evidence" value="ECO:0007669"/>
    <property type="project" value="InterPro"/>
</dbReference>
<dbReference type="Ensembl" id="ENSCSAVT00000008806.1">
    <property type="protein sequence ID" value="ENSCSAVP00000008696.1"/>
    <property type="gene ID" value="ENSCSAVG00000005166.1"/>
</dbReference>
<dbReference type="AlphaFoldDB" id="H2YTN6"/>
<dbReference type="STRING" id="51511.ENSCSAVP00000008696"/>
<keyword evidence="2" id="KW-0378">Hydrolase</keyword>
<dbReference type="GO" id="GO:0004530">
    <property type="term" value="F:deoxyribonuclease I activity"/>
    <property type="evidence" value="ECO:0007669"/>
    <property type="project" value="TreeGrafter"/>
</dbReference>
<dbReference type="InParanoid" id="H2YTN6"/>
<dbReference type="eggNOG" id="ENOG502QQFT">
    <property type="taxonomic scope" value="Eukaryota"/>
</dbReference>
<reference evidence="4" key="1">
    <citation type="submission" date="2003-08" db="EMBL/GenBank/DDBJ databases">
        <authorList>
            <person name="Birren B."/>
            <person name="Nusbaum C."/>
            <person name="Abebe A."/>
            <person name="Abouelleil A."/>
            <person name="Adekoya E."/>
            <person name="Ait-zahra M."/>
            <person name="Allen N."/>
            <person name="Allen T."/>
            <person name="An P."/>
            <person name="Anderson M."/>
            <person name="Anderson S."/>
            <person name="Arachchi H."/>
            <person name="Armbruster J."/>
            <person name="Bachantsang P."/>
            <person name="Baldwin J."/>
            <person name="Barry A."/>
            <person name="Bayul T."/>
            <person name="Blitshsteyn B."/>
            <person name="Bloom T."/>
            <person name="Blye J."/>
            <person name="Boguslavskiy L."/>
            <person name="Borowsky M."/>
            <person name="Boukhgalter B."/>
            <person name="Brunache A."/>
            <person name="Butler J."/>
            <person name="Calixte N."/>
            <person name="Calvo S."/>
            <person name="Camarata J."/>
            <person name="Campo K."/>
            <person name="Chang J."/>
            <person name="Cheshatsang Y."/>
            <person name="Citroen M."/>
            <person name="Collymore A."/>
            <person name="Considine T."/>
            <person name="Cook A."/>
            <person name="Cooke P."/>
            <person name="Corum B."/>
            <person name="Cuomo C."/>
            <person name="David R."/>
            <person name="Dawoe T."/>
            <person name="Degray S."/>
            <person name="Dodge S."/>
            <person name="Dooley K."/>
            <person name="Dorje P."/>
            <person name="Dorjee K."/>
            <person name="Dorris L."/>
            <person name="Duffey N."/>
            <person name="Dupes A."/>
            <person name="Elkins T."/>
            <person name="Engels R."/>
            <person name="Erickson J."/>
            <person name="Farina A."/>
            <person name="Faro S."/>
            <person name="Ferreira P."/>
            <person name="Fischer H."/>
            <person name="Fitzgerald M."/>
            <person name="Foley K."/>
            <person name="Gage D."/>
            <person name="Galagan J."/>
            <person name="Gearin G."/>
            <person name="Gnerre S."/>
            <person name="Gnirke A."/>
            <person name="Goyette A."/>
            <person name="Graham J."/>
            <person name="Grandbois E."/>
            <person name="Gyaltsen K."/>
            <person name="Hafez N."/>
            <person name="Hagopian D."/>
            <person name="Hagos B."/>
            <person name="Hall J."/>
            <person name="Hatcher B."/>
            <person name="Heller A."/>
            <person name="Higgins H."/>
            <person name="Honan T."/>
            <person name="Horn A."/>
            <person name="Houde N."/>
            <person name="Hughes L."/>
            <person name="Hulme W."/>
            <person name="Husby E."/>
            <person name="Iliev I."/>
            <person name="Jaffe D."/>
            <person name="Jones C."/>
            <person name="Kamal M."/>
            <person name="Kamat A."/>
            <person name="Kamvysselis M."/>
            <person name="Karlsson E."/>
            <person name="Kells C."/>
            <person name="Kieu A."/>
            <person name="Kisner P."/>
            <person name="Kodira C."/>
            <person name="Kulbokas E."/>
            <person name="Labutti K."/>
            <person name="Lama D."/>
            <person name="Landers T."/>
            <person name="Leger J."/>
            <person name="Levine S."/>
            <person name="Lewis D."/>
            <person name="Lewis T."/>
            <person name="Lindblad-toh K."/>
            <person name="Liu X."/>
            <person name="Lokyitsang T."/>
            <person name="Lokyitsang Y."/>
            <person name="Lucien O."/>
            <person name="Lui A."/>
            <person name="Ma L.J."/>
            <person name="Mabbitt R."/>
            <person name="Macdonald J."/>
            <person name="Maclean C."/>
            <person name="Major J."/>
            <person name="Manning J."/>
            <person name="Marabella R."/>
            <person name="Maru K."/>
            <person name="Matthews C."/>
            <person name="Mauceli E."/>
            <person name="Mccarthy M."/>
            <person name="Mcdonough S."/>
            <person name="Mcghee T."/>
            <person name="Meldrim J."/>
            <person name="Meneus L."/>
            <person name="Mesirov J."/>
            <person name="Mihalev A."/>
            <person name="Mihova T."/>
            <person name="Mikkelsen T."/>
            <person name="Mlenga V."/>
            <person name="Moru K."/>
            <person name="Mozes J."/>
            <person name="Mulrain L."/>
            <person name="Munson G."/>
            <person name="Naylor J."/>
            <person name="Newes C."/>
            <person name="Nguyen C."/>
            <person name="Nguyen N."/>
            <person name="Nguyen T."/>
            <person name="Nicol R."/>
            <person name="Nielsen C."/>
            <person name="Nizzari M."/>
            <person name="Norbu C."/>
            <person name="Norbu N."/>
            <person name="O'donnell P."/>
            <person name="Okoawo O."/>
            <person name="O'leary S."/>
            <person name="Omotosho B."/>
            <person name="O'neill K."/>
            <person name="Osman S."/>
            <person name="Parker S."/>
            <person name="Perrin D."/>
            <person name="Phunkhang P."/>
            <person name="Piqani B."/>
            <person name="Purcell S."/>
            <person name="Rachupka T."/>
            <person name="Ramasamy U."/>
            <person name="Rameau R."/>
            <person name="Ray V."/>
            <person name="Raymond C."/>
            <person name="Retta R."/>
            <person name="Richardson S."/>
            <person name="Rise C."/>
            <person name="Rodriguez J."/>
            <person name="Rogers J."/>
            <person name="Rogov P."/>
            <person name="Rutman M."/>
            <person name="Schupbach R."/>
            <person name="Seaman C."/>
            <person name="Settipalli S."/>
            <person name="Sharpe T."/>
            <person name="Sheridan J."/>
            <person name="Sherpa N."/>
            <person name="Shi J."/>
            <person name="Smirnov S."/>
            <person name="Smith C."/>
            <person name="Sougnez C."/>
            <person name="Spencer B."/>
            <person name="Stalker J."/>
            <person name="Stange-thomann N."/>
            <person name="Stavropoulos S."/>
            <person name="Stetson K."/>
            <person name="Stone C."/>
            <person name="Stone S."/>
            <person name="Stubbs M."/>
            <person name="Talamas J."/>
            <person name="Tchuinga P."/>
            <person name="Tenzing P."/>
            <person name="Tesfaye S."/>
            <person name="Theodore J."/>
            <person name="Thoulutsang Y."/>
            <person name="Topham K."/>
            <person name="Towey S."/>
            <person name="Tsamla T."/>
            <person name="Tsomo N."/>
            <person name="Vallee D."/>
            <person name="Vassiliev H."/>
            <person name="Venkataraman V."/>
            <person name="Vinson J."/>
            <person name="Vo A."/>
            <person name="Wade C."/>
            <person name="Wang S."/>
            <person name="Wangchuk T."/>
            <person name="Wangdi T."/>
            <person name="Whittaker C."/>
            <person name="Wilkinson J."/>
            <person name="Wu Y."/>
            <person name="Wyman D."/>
            <person name="Yadav S."/>
            <person name="Yang S."/>
            <person name="Yang X."/>
            <person name="Yeager S."/>
            <person name="Yee E."/>
            <person name="Young G."/>
            <person name="Zainoun J."/>
            <person name="Zembeck L."/>
            <person name="Zimmer A."/>
            <person name="Zody M."/>
            <person name="Lander E."/>
        </authorList>
    </citation>
    <scope>NUCLEOTIDE SEQUENCE [LARGE SCALE GENOMIC DNA]</scope>
</reference>
<organism evidence="3 4">
    <name type="scientific">Ciona savignyi</name>
    <name type="common">Pacific transparent sea squirt</name>
    <dbReference type="NCBI Taxonomy" id="51511"/>
    <lineage>
        <taxon>Eukaryota</taxon>
        <taxon>Metazoa</taxon>
        <taxon>Chordata</taxon>
        <taxon>Tunicata</taxon>
        <taxon>Ascidiacea</taxon>
        <taxon>Phlebobranchia</taxon>
        <taxon>Cionidae</taxon>
        <taxon>Ciona</taxon>
    </lineage>
</organism>
<accession>H2YTN6</accession>
<dbReference type="InterPro" id="IPR016202">
    <property type="entry name" value="DNase_I"/>
</dbReference>
<dbReference type="InterPro" id="IPR036691">
    <property type="entry name" value="Endo/exonu/phosph_ase_sf"/>
</dbReference>
<proteinExistence type="predicted"/>